<keyword evidence="1" id="KW-0998">Cell outer membrane</keyword>
<keyword evidence="1" id="KW-0812">Transmembrane</keyword>
<dbReference type="Proteomes" id="UP001199816">
    <property type="component" value="Unassembled WGS sequence"/>
</dbReference>
<feature type="chain" id="PRO_5047331503" evidence="3">
    <location>
        <begin position="28"/>
        <end position="1059"/>
    </location>
</feature>
<comment type="subcellular location">
    <subcellularLocation>
        <location evidence="1">Cell outer membrane</location>
        <topology evidence="1">Multi-pass membrane protein</topology>
    </subcellularLocation>
</comment>
<dbReference type="InterPro" id="IPR012910">
    <property type="entry name" value="Plug_dom"/>
</dbReference>
<keyword evidence="2" id="KW-0798">TonB box</keyword>
<evidence type="ECO:0000259" key="4">
    <source>
        <dbReference type="Pfam" id="PF00593"/>
    </source>
</evidence>
<dbReference type="InterPro" id="IPR000531">
    <property type="entry name" value="Beta-barrel_TonB"/>
</dbReference>
<gene>
    <name evidence="6" type="ORF">LQ567_17960</name>
</gene>
<organism evidence="6 7">
    <name type="scientific">Niabella pedocola</name>
    <dbReference type="NCBI Taxonomy" id="1752077"/>
    <lineage>
        <taxon>Bacteria</taxon>
        <taxon>Pseudomonadati</taxon>
        <taxon>Bacteroidota</taxon>
        <taxon>Chitinophagia</taxon>
        <taxon>Chitinophagales</taxon>
        <taxon>Chitinophagaceae</taxon>
        <taxon>Niabella</taxon>
    </lineage>
</organism>
<dbReference type="Pfam" id="PF00593">
    <property type="entry name" value="TonB_dep_Rec_b-barrel"/>
    <property type="match status" value="1"/>
</dbReference>
<dbReference type="Gene3D" id="2.60.40.1120">
    <property type="entry name" value="Carboxypeptidase-like, regulatory domain"/>
    <property type="match status" value="1"/>
</dbReference>
<evidence type="ECO:0000313" key="6">
    <source>
        <dbReference type="EMBL" id="MCD2424672.1"/>
    </source>
</evidence>
<dbReference type="SUPFAM" id="SSF49464">
    <property type="entry name" value="Carboxypeptidase regulatory domain-like"/>
    <property type="match status" value="1"/>
</dbReference>
<comment type="similarity">
    <text evidence="1 2">Belongs to the TonB-dependent receptor family.</text>
</comment>
<dbReference type="RefSeq" id="WP_231006883.1">
    <property type="nucleotide sequence ID" value="NZ_JAJNEC010000005.1"/>
</dbReference>
<dbReference type="SUPFAM" id="SSF56935">
    <property type="entry name" value="Porins"/>
    <property type="match status" value="1"/>
</dbReference>
<sequence>MLQYRNRKVATFLLCTLCLLAFVTGNAQVEPGRKKIQITGLVTDSSGIPLNGVSVGVKTNASSGTTTNADGQYIFEVPVGTTLVYTFVGYRDEERKITDTSRVLNITLYAKGASQDEVVVVAYGTQKKKELVGSVSSINVENLQKNPSSNLTTALAGQVAGLIAYQRSGEPGQDNADFFIRGVTTFGYKKDPLILIDGVELTTTDLARLRPDDIASFSIMKDAASTSLYGARGANGVILVTTKRGKTGAAKIAANYETSISQPTENLKLVSPIDYMRYYNEAVYTRNPLGDATLYPDDKIENTANGGNPYVYPANDWLKLLFKKQAVNQRGNLNVSGGGSVARYFISASFTQDNGILKVDRINNFNNNINLKSYTLRSNIDVDLTKTTLIQLNFSGNFDDYTGPLQGATDVYQDLMHSNPVAFPAYFPTPASMSYLKHTLFGNAGPPYLLNPYADMVKGYKNESRSFMSAQGQIKQNLNFLLNGLSFRSMVNINRTSNFNVTRQFIPFWYSVAGYDKSTDTYQLVNLNPSGTGAGTEYLNYVPGPRTLSASFYLENQLLYNQRFGSKHDFSQMLIYTMRNNINGSNENTTLQESLPSRNLGLSGRTTYNYDSRYSFEFDFGYNGTEKFYKNDRFGFFPSVGAAWQVSNEAFMKGLEKVISGLKLRGTYGLVGNDAIGDASDRFFYLSTTDPNNTSRGAVFGRDNTYSRPGYLVSRYSNLNITWEKSYQMNLGVELELFNKLNIVGEYYTNDRTDILMTRPDFSTMGLSAATRANLGRAKSNGVDLSMDYSDQLSKDFSISGRANFTYAKSKFVTYEEPDYLETYRSHVGYSISQQWGYIAERLFVDDNEAANAPKQSFGSVYGGGDIKYLDVNRDGQITEADQVPIGYPTSPQIVYGFGFTLRYKAFDIGTFFQGLAQESFWLNVTRYNSSTNKGSTLPFLDQGAFLQEYADSHWSLENQNVYAIWPRLSPTLIENNAVRSTWFMRDGAFLRLKQTEIGYSLPASVLRRIHSSACRVYVNGSNLLTFSKFKMWDVEQGGNGFNYPIQRVFNIGLRINFD</sequence>
<keyword evidence="1" id="KW-0813">Transport</keyword>
<accession>A0ABS8PUB6</accession>
<dbReference type="InterPro" id="IPR037066">
    <property type="entry name" value="Plug_dom_sf"/>
</dbReference>
<proteinExistence type="inferred from homology"/>
<dbReference type="InterPro" id="IPR008969">
    <property type="entry name" value="CarboxyPept-like_regulatory"/>
</dbReference>
<dbReference type="Gene3D" id="2.170.130.10">
    <property type="entry name" value="TonB-dependent receptor, plug domain"/>
    <property type="match status" value="1"/>
</dbReference>
<keyword evidence="1" id="KW-1134">Transmembrane beta strand</keyword>
<evidence type="ECO:0000256" key="1">
    <source>
        <dbReference type="PROSITE-ProRule" id="PRU01360"/>
    </source>
</evidence>
<keyword evidence="3" id="KW-0732">Signal</keyword>
<comment type="caution">
    <text evidence="6">The sequence shown here is derived from an EMBL/GenBank/DDBJ whole genome shotgun (WGS) entry which is preliminary data.</text>
</comment>
<dbReference type="Pfam" id="PF07715">
    <property type="entry name" value="Plug"/>
    <property type="match status" value="1"/>
</dbReference>
<feature type="domain" description="TonB-dependent receptor-like beta-barrel" evidence="4">
    <location>
        <begin position="492"/>
        <end position="869"/>
    </location>
</feature>
<protein>
    <submittedName>
        <fullName evidence="6">TonB-dependent receptor</fullName>
    </submittedName>
</protein>
<feature type="domain" description="TonB-dependent receptor plug" evidence="5">
    <location>
        <begin position="128"/>
        <end position="237"/>
    </location>
</feature>
<evidence type="ECO:0000313" key="7">
    <source>
        <dbReference type="Proteomes" id="UP001199816"/>
    </source>
</evidence>
<dbReference type="InterPro" id="IPR039426">
    <property type="entry name" value="TonB-dep_rcpt-like"/>
</dbReference>
<dbReference type="Pfam" id="PF13715">
    <property type="entry name" value="CarbopepD_reg_2"/>
    <property type="match status" value="1"/>
</dbReference>
<evidence type="ECO:0000259" key="5">
    <source>
        <dbReference type="Pfam" id="PF07715"/>
    </source>
</evidence>
<keyword evidence="6" id="KW-0675">Receptor</keyword>
<reference evidence="6 7" key="1">
    <citation type="submission" date="2021-11" db="EMBL/GenBank/DDBJ databases">
        <title>Genomic of Niabella pedocola.</title>
        <authorList>
            <person name="Wu T."/>
        </authorList>
    </citation>
    <scope>NUCLEOTIDE SEQUENCE [LARGE SCALE GENOMIC DNA]</scope>
    <source>
        <strain evidence="6 7">JCM 31011</strain>
    </source>
</reference>
<dbReference type="InterPro" id="IPR023996">
    <property type="entry name" value="TonB-dep_OMP_SusC/RagA"/>
</dbReference>
<dbReference type="InterPro" id="IPR023997">
    <property type="entry name" value="TonB-dep_OMP_SusC/RagA_CS"/>
</dbReference>
<evidence type="ECO:0000256" key="3">
    <source>
        <dbReference type="SAM" id="SignalP"/>
    </source>
</evidence>
<dbReference type="EMBL" id="JAJNEC010000005">
    <property type="protein sequence ID" value="MCD2424672.1"/>
    <property type="molecule type" value="Genomic_DNA"/>
</dbReference>
<dbReference type="NCBIfam" id="TIGR04056">
    <property type="entry name" value="OMP_RagA_SusC"/>
    <property type="match status" value="1"/>
</dbReference>
<name>A0ABS8PUB6_9BACT</name>
<keyword evidence="1 2" id="KW-0472">Membrane</keyword>
<dbReference type="PROSITE" id="PS52016">
    <property type="entry name" value="TONB_DEPENDENT_REC_3"/>
    <property type="match status" value="1"/>
</dbReference>
<evidence type="ECO:0000256" key="2">
    <source>
        <dbReference type="RuleBase" id="RU003357"/>
    </source>
</evidence>
<keyword evidence="7" id="KW-1185">Reference proteome</keyword>
<dbReference type="NCBIfam" id="TIGR04057">
    <property type="entry name" value="SusC_RagA_signa"/>
    <property type="match status" value="1"/>
</dbReference>
<feature type="signal peptide" evidence="3">
    <location>
        <begin position="1"/>
        <end position="27"/>
    </location>
</feature>